<dbReference type="PANTHER" id="PTHR21240">
    <property type="entry name" value="2-AMINO-3-CARBOXYLMUCONATE-6-SEMIALDEHYDE DECARBOXYLASE"/>
    <property type="match status" value="1"/>
</dbReference>
<dbReference type="Gene3D" id="3.20.20.140">
    <property type="entry name" value="Metal-dependent hydrolases"/>
    <property type="match status" value="1"/>
</dbReference>
<reference evidence="4" key="1">
    <citation type="journal article" date="2019" name="Int. J. Syst. Evol. Microbiol.">
        <title>The Global Catalogue of Microorganisms (GCM) 10K type strain sequencing project: providing services to taxonomists for standard genome sequencing and annotation.</title>
        <authorList>
            <consortium name="The Broad Institute Genomics Platform"/>
            <consortium name="The Broad Institute Genome Sequencing Center for Infectious Disease"/>
            <person name="Wu L."/>
            <person name="Ma J."/>
        </authorList>
    </citation>
    <scope>NUCLEOTIDE SEQUENCE [LARGE SCALE GENOMIC DNA]</scope>
    <source>
        <strain evidence="4">JCM 16923</strain>
    </source>
</reference>
<sequence>MCDEKTGPAPFSDGEAEAVRDFTAQVGLDGLIDVHTHFMPKSVLDKVWAYFDSAGPMIGREWPIAYRADEDTRVATLREFGVRAFSSMIYPHKPGMAEWLNGWGADFAARHPDCLRTATFYPEPGAADYTAAAIESGARVFKSHIQVGEYSPLDPQLDGVWGVLADSGTPIVIHCGSGPAPGTHTGPEPIRALLQRFPSLSLIVAHMGTPEYEDFVDLAEQYPQVRLDTTMSFTDFSEADAPYPPSLLPRLAELGDKILFGSDFPNIPYGYLHALQACARLDLGEEWLRAVLYDNAAQLFGIGIRPPAADR</sequence>
<dbReference type="InterPro" id="IPR032466">
    <property type="entry name" value="Metal_Hydrolase"/>
</dbReference>
<dbReference type="Pfam" id="PF04909">
    <property type="entry name" value="Amidohydro_2"/>
    <property type="match status" value="1"/>
</dbReference>
<protein>
    <submittedName>
        <fullName evidence="3">Amidohydrolase family protein</fullName>
    </submittedName>
</protein>
<dbReference type="CDD" id="cd01292">
    <property type="entry name" value="metallo-dependent_hydrolases"/>
    <property type="match status" value="1"/>
</dbReference>
<dbReference type="InterPro" id="IPR006680">
    <property type="entry name" value="Amidohydro-rel"/>
</dbReference>
<feature type="domain" description="Amidohydrolase-related" evidence="2">
    <location>
        <begin position="32"/>
        <end position="302"/>
    </location>
</feature>
<dbReference type="Proteomes" id="UP001418444">
    <property type="component" value="Unassembled WGS sequence"/>
</dbReference>
<dbReference type="SUPFAM" id="SSF51556">
    <property type="entry name" value="Metallo-dependent hydrolases"/>
    <property type="match status" value="1"/>
</dbReference>
<keyword evidence="1" id="KW-0456">Lyase</keyword>
<dbReference type="PANTHER" id="PTHR21240:SF28">
    <property type="entry name" value="ISO-OROTATE DECARBOXYLASE (EUROFUNG)"/>
    <property type="match status" value="1"/>
</dbReference>
<comment type="caution">
    <text evidence="3">The sequence shown here is derived from an EMBL/GenBank/DDBJ whole genome shotgun (WGS) entry which is preliminary data.</text>
</comment>
<dbReference type="RefSeq" id="WP_344780739.1">
    <property type="nucleotide sequence ID" value="NZ_BAAAZW010000002.1"/>
</dbReference>
<gene>
    <name evidence="3" type="ORF">GCM10022231_07440</name>
</gene>
<evidence type="ECO:0000313" key="3">
    <source>
        <dbReference type="EMBL" id="GAA3952058.1"/>
    </source>
</evidence>
<accession>A0ABP7NQR4</accession>
<keyword evidence="4" id="KW-1185">Reference proteome</keyword>
<evidence type="ECO:0000313" key="4">
    <source>
        <dbReference type="Proteomes" id="UP001418444"/>
    </source>
</evidence>
<evidence type="ECO:0000259" key="2">
    <source>
        <dbReference type="Pfam" id="PF04909"/>
    </source>
</evidence>
<organism evidence="3 4">
    <name type="scientific">Gordonia caeni</name>
    <dbReference type="NCBI Taxonomy" id="1007097"/>
    <lineage>
        <taxon>Bacteria</taxon>
        <taxon>Bacillati</taxon>
        <taxon>Actinomycetota</taxon>
        <taxon>Actinomycetes</taxon>
        <taxon>Mycobacteriales</taxon>
        <taxon>Gordoniaceae</taxon>
        <taxon>Gordonia</taxon>
    </lineage>
</organism>
<evidence type="ECO:0000256" key="1">
    <source>
        <dbReference type="ARBA" id="ARBA00023239"/>
    </source>
</evidence>
<name>A0ABP7NQR4_9ACTN</name>
<dbReference type="EMBL" id="BAAAZW010000002">
    <property type="protein sequence ID" value="GAA3952058.1"/>
    <property type="molecule type" value="Genomic_DNA"/>
</dbReference>
<dbReference type="InterPro" id="IPR032465">
    <property type="entry name" value="ACMSD"/>
</dbReference>
<proteinExistence type="predicted"/>